<proteinExistence type="predicted"/>
<evidence type="ECO:0000313" key="2">
    <source>
        <dbReference type="Proteomes" id="UP001060504"/>
    </source>
</evidence>
<accession>A0ABQ4V3Y5</accession>
<keyword evidence="2" id="KW-1185">Reference proteome</keyword>
<name>A0ABQ4V3Y5_9MYCO</name>
<comment type="caution">
    <text evidence="1">The sequence shown here is derived from an EMBL/GenBank/DDBJ whole genome shotgun (WGS) entry which is preliminary data.</text>
</comment>
<evidence type="ECO:0000313" key="1">
    <source>
        <dbReference type="EMBL" id="GJF08923.1"/>
    </source>
</evidence>
<organism evidence="1 2">
    <name type="scientific">Mycolicibacterium cyprinidarum</name>
    <dbReference type="NCBI Taxonomy" id="2860311"/>
    <lineage>
        <taxon>Bacteria</taxon>
        <taxon>Bacillati</taxon>
        <taxon>Actinomycetota</taxon>
        <taxon>Actinomycetes</taxon>
        <taxon>Mycobacteriales</taxon>
        <taxon>Mycobacteriaceae</taxon>
        <taxon>Mycolicibacterium</taxon>
    </lineage>
</organism>
<dbReference type="Proteomes" id="UP001060504">
    <property type="component" value="Unassembled WGS sequence"/>
</dbReference>
<gene>
    <name evidence="1" type="ORF">NGTWS1702_31830</name>
</gene>
<sequence>MDDAIESAAELIERAQLREVSILRVAADRRGSSPAEPASLPEELQAPDSPDDFAAIQLGTQLSDTELVVKLEVQTCNAYAGFQVDAEAIFVLPAPVALGKDAIVQEFTEKIGVTTVFPYLRAAVASLAAHVSVPASPLPLLPAGGMELLNEDEPSAPAARHGDLVAGAYTRTAEDGTTEQLGEFFIDAETGNLTRFGGEGENPDIDEFLKMLADAAADGPWVQIASADEETWQGLIREHGIDEVRALADSIRADEGDEAADGALSRIEAAARNISLEDAILALNEAVAALDEAVSAAAANSGDPGSPGSVPTKLLDAAAAVVTQFGEFRDL</sequence>
<protein>
    <submittedName>
        <fullName evidence="1">Uncharacterized protein</fullName>
    </submittedName>
</protein>
<dbReference type="EMBL" id="BPRH01003321">
    <property type="protein sequence ID" value="GJF08923.1"/>
    <property type="molecule type" value="Genomic_DNA"/>
</dbReference>
<reference evidence="1 2" key="1">
    <citation type="submission" date="2021-08" db="EMBL/GenBank/DDBJ databases">
        <title>Draft genome sequence of Mycolicibacterium sp. NGTWS1702 strain.</title>
        <authorList>
            <person name="Matsumoto M."/>
            <person name="Tang B.C.C."/>
            <person name="Machida Y."/>
            <person name="Matoyama H."/>
            <person name="Kishihara T."/>
            <person name="Sato S."/>
            <person name="Kondo I."/>
            <person name="Sano M."/>
            <person name="Kato G."/>
        </authorList>
    </citation>
    <scope>NUCLEOTIDE SEQUENCE [LARGE SCALE GENOMIC DNA]</scope>
    <source>
        <strain evidence="1 2">NGTWSNA01</strain>
    </source>
</reference>